<evidence type="ECO:0000256" key="1">
    <source>
        <dbReference type="SAM" id="Phobius"/>
    </source>
</evidence>
<dbReference type="OrthoDB" id="10273559at2759"/>
<dbReference type="Proteomes" id="UP000435112">
    <property type="component" value="Unassembled WGS sequence"/>
</dbReference>
<keyword evidence="1" id="KW-0472">Membrane</keyword>
<keyword evidence="1" id="KW-1133">Transmembrane helix</keyword>
<accession>A0A6A4G9E2</accession>
<feature type="transmembrane region" description="Helical" evidence="1">
    <location>
        <begin position="6"/>
        <end position="30"/>
    </location>
</feature>
<keyword evidence="4" id="KW-1185">Reference proteome</keyword>
<reference evidence="3 4" key="1">
    <citation type="submission" date="2018-08" db="EMBL/GenBank/DDBJ databases">
        <title>Genomic investigation of the strawberry pathogen Phytophthora fragariae indicates pathogenicity is determined by transcriptional variation in three key races.</title>
        <authorList>
            <person name="Adams T.M."/>
            <person name="Armitage A.D."/>
            <person name="Sobczyk M.K."/>
            <person name="Bates H.J."/>
            <person name="Dunwell J.M."/>
            <person name="Nellist C.F."/>
            <person name="Harrison R.J."/>
        </authorList>
    </citation>
    <scope>NUCLEOTIDE SEQUENCE [LARGE SCALE GENOMIC DNA]</scope>
    <source>
        <strain evidence="2 5">SCRP324</strain>
        <strain evidence="3 4">SCRP333</strain>
    </source>
</reference>
<feature type="transmembrane region" description="Helical" evidence="1">
    <location>
        <begin position="42"/>
        <end position="60"/>
    </location>
</feature>
<dbReference type="EMBL" id="QXFT01000009">
    <property type="protein sequence ID" value="KAE9360076.1"/>
    <property type="molecule type" value="Genomic_DNA"/>
</dbReference>
<keyword evidence="1" id="KW-0812">Transmembrane</keyword>
<name>A0A6A4G9E2_9STRA</name>
<gene>
    <name evidence="2" type="ORF">PR002_g5730</name>
    <name evidence="3" type="ORF">PR003_g407</name>
</gene>
<sequence length="63" mass="7271">MCTFTYVAIISSRILTIVPLIVFVPYIQAFNFEYIVVEDPEFIYNPVALVTMIHGWWGVVTQT</sequence>
<dbReference type="Proteomes" id="UP000434957">
    <property type="component" value="Unassembled WGS sequence"/>
</dbReference>
<evidence type="ECO:0000313" key="5">
    <source>
        <dbReference type="Proteomes" id="UP000435112"/>
    </source>
</evidence>
<comment type="caution">
    <text evidence="3">The sequence shown here is derived from an EMBL/GenBank/DDBJ whole genome shotgun (WGS) entry which is preliminary data.</text>
</comment>
<evidence type="ECO:0000313" key="2">
    <source>
        <dbReference type="EMBL" id="KAE9039012.1"/>
    </source>
</evidence>
<protein>
    <submittedName>
        <fullName evidence="3">Uncharacterized protein</fullName>
    </submittedName>
</protein>
<dbReference type="EMBL" id="QXFU01000247">
    <property type="protein sequence ID" value="KAE9039012.1"/>
    <property type="molecule type" value="Genomic_DNA"/>
</dbReference>
<evidence type="ECO:0000313" key="3">
    <source>
        <dbReference type="EMBL" id="KAE9360076.1"/>
    </source>
</evidence>
<dbReference type="AlphaFoldDB" id="A0A6A4G9E2"/>
<proteinExistence type="predicted"/>
<organism evidence="3 4">
    <name type="scientific">Phytophthora rubi</name>
    <dbReference type="NCBI Taxonomy" id="129364"/>
    <lineage>
        <taxon>Eukaryota</taxon>
        <taxon>Sar</taxon>
        <taxon>Stramenopiles</taxon>
        <taxon>Oomycota</taxon>
        <taxon>Peronosporomycetes</taxon>
        <taxon>Peronosporales</taxon>
        <taxon>Peronosporaceae</taxon>
        <taxon>Phytophthora</taxon>
    </lineage>
</organism>
<evidence type="ECO:0000313" key="4">
    <source>
        <dbReference type="Proteomes" id="UP000434957"/>
    </source>
</evidence>